<feature type="transmembrane region" description="Helical" evidence="1">
    <location>
        <begin position="91"/>
        <end position="109"/>
    </location>
</feature>
<organism evidence="2 3">
    <name type="scientific">Brassica cretica</name>
    <name type="common">Mustard</name>
    <dbReference type="NCBI Taxonomy" id="69181"/>
    <lineage>
        <taxon>Eukaryota</taxon>
        <taxon>Viridiplantae</taxon>
        <taxon>Streptophyta</taxon>
        <taxon>Embryophyta</taxon>
        <taxon>Tracheophyta</taxon>
        <taxon>Spermatophyta</taxon>
        <taxon>Magnoliopsida</taxon>
        <taxon>eudicotyledons</taxon>
        <taxon>Gunneridae</taxon>
        <taxon>Pentapetalae</taxon>
        <taxon>rosids</taxon>
        <taxon>malvids</taxon>
        <taxon>Brassicales</taxon>
        <taxon>Brassicaceae</taxon>
        <taxon>Brassiceae</taxon>
        <taxon>Brassica</taxon>
    </lineage>
</organism>
<accession>A0ABQ7F6X6</accession>
<dbReference type="EMBL" id="QGKV02000297">
    <property type="protein sequence ID" value="KAF3611634.1"/>
    <property type="molecule type" value="Genomic_DNA"/>
</dbReference>
<keyword evidence="1" id="KW-0812">Transmembrane</keyword>
<keyword evidence="3" id="KW-1185">Reference proteome</keyword>
<name>A0ABQ7F6X6_BRACR</name>
<evidence type="ECO:0000313" key="2">
    <source>
        <dbReference type="EMBL" id="KAF3611634.1"/>
    </source>
</evidence>
<comment type="caution">
    <text evidence="2">The sequence shown here is derived from an EMBL/GenBank/DDBJ whole genome shotgun (WGS) entry which is preliminary data.</text>
</comment>
<proteinExistence type="predicted"/>
<keyword evidence="1" id="KW-1133">Transmembrane helix</keyword>
<dbReference type="Proteomes" id="UP000266723">
    <property type="component" value="Unassembled WGS sequence"/>
</dbReference>
<keyword evidence="1" id="KW-0472">Membrane</keyword>
<sequence>MAQEDYNLDMNTKSVELTYPLQQMALDLPHIHVTSDRQVQNLLEITKTHEVRLCVSSFSKMKTVSEERDEAEEGMKLRRGMKLRIMMRRRMLTSLLSLMLRIIVSMERLKTRMKKKMRKSVLKITKGHKVMKDKDHLETESIRVRK</sequence>
<evidence type="ECO:0000256" key="1">
    <source>
        <dbReference type="SAM" id="Phobius"/>
    </source>
</evidence>
<protein>
    <submittedName>
        <fullName evidence="2">Uncharacterized protein</fullName>
    </submittedName>
</protein>
<gene>
    <name evidence="2" type="ORF">DY000_02049433</name>
</gene>
<evidence type="ECO:0000313" key="3">
    <source>
        <dbReference type="Proteomes" id="UP000266723"/>
    </source>
</evidence>
<reference evidence="2 3" key="1">
    <citation type="journal article" date="2020" name="BMC Genomics">
        <title>Intraspecific diversification of the crop wild relative Brassica cretica Lam. using demographic model selection.</title>
        <authorList>
            <person name="Kioukis A."/>
            <person name="Michalopoulou V.A."/>
            <person name="Briers L."/>
            <person name="Pirintsos S."/>
            <person name="Studholme D.J."/>
            <person name="Pavlidis P."/>
            <person name="Sarris P.F."/>
        </authorList>
    </citation>
    <scope>NUCLEOTIDE SEQUENCE [LARGE SCALE GENOMIC DNA]</scope>
    <source>
        <strain evidence="3">cv. PFS-1207/04</strain>
    </source>
</reference>